<protein>
    <recommendedName>
        <fullName evidence="4 7">dTDP-4-dehydrorhamnose 3,5-epimerase</fullName>
        <ecNumber evidence="3 7">5.1.3.13</ecNumber>
    </recommendedName>
    <alternativeName>
        <fullName evidence="7">Thymidine diphospho-4-keto-rhamnose 3,5-epimerase</fullName>
    </alternativeName>
</protein>
<keyword evidence="7 8" id="KW-0413">Isomerase</keyword>
<dbReference type="Gene3D" id="2.60.120.10">
    <property type="entry name" value="Jelly Rolls"/>
    <property type="match status" value="1"/>
</dbReference>
<name>A0A5B8V334_9SPHI</name>
<dbReference type="SUPFAM" id="SSF51182">
    <property type="entry name" value="RmlC-like cupins"/>
    <property type="match status" value="1"/>
</dbReference>
<dbReference type="GO" id="GO:0008830">
    <property type="term" value="F:dTDP-4-dehydrorhamnose 3,5-epimerase activity"/>
    <property type="evidence" value="ECO:0007669"/>
    <property type="project" value="UniProtKB-UniRule"/>
</dbReference>
<dbReference type="EC" id="5.1.3.13" evidence="3 7"/>
<dbReference type="InterPro" id="IPR011051">
    <property type="entry name" value="RmlC_Cupin_sf"/>
</dbReference>
<keyword evidence="9" id="KW-1185">Reference proteome</keyword>
<evidence type="ECO:0000256" key="3">
    <source>
        <dbReference type="ARBA" id="ARBA00012098"/>
    </source>
</evidence>
<dbReference type="PANTHER" id="PTHR21047">
    <property type="entry name" value="DTDP-6-DEOXY-D-GLUCOSE-3,5 EPIMERASE"/>
    <property type="match status" value="1"/>
</dbReference>
<dbReference type="UniPathway" id="UPA00124"/>
<evidence type="ECO:0000256" key="5">
    <source>
        <dbReference type="PIRSR" id="PIRSR600888-1"/>
    </source>
</evidence>
<dbReference type="PANTHER" id="PTHR21047:SF2">
    <property type="entry name" value="THYMIDINE DIPHOSPHO-4-KETO-RHAMNOSE 3,5-EPIMERASE"/>
    <property type="match status" value="1"/>
</dbReference>
<dbReference type="GO" id="GO:0000271">
    <property type="term" value="P:polysaccharide biosynthetic process"/>
    <property type="evidence" value="ECO:0007669"/>
    <property type="project" value="TreeGrafter"/>
</dbReference>
<sequence length="184" mass="20744">MNVTATPLEGCLIIEPRVFGDERGYFFESFNQQKFNEFTGQDTVFIQDNQSYSTKGVLRGLHFQRGSSAQAKLVRVVKGEVLDVAVDLRKGSKTYGQHFDIRLSDKNNLQLLIPRGFAHGFVVLSDDAIFQYKCDNYYDRSAEGGLHYADPAFAIDWILPHEQLIVSQKDIELPNLTDAGDTGF</sequence>
<gene>
    <name evidence="8" type="primary">rfbC</name>
    <name evidence="8" type="ORF">FRZ54_21835</name>
</gene>
<reference evidence="8 9" key="1">
    <citation type="journal article" date="2017" name="Curr. Microbiol.">
        <title>Mucilaginibacter ginsenosidivorans sp. nov., Isolated from Soil of Ginseng Field.</title>
        <authorList>
            <person name="Kim M.M."/>
            <person name="Siddiqi M.Z."/>
            <person name="Im W.T."/>
        </authorList>
    </citation>
    <scope>NUCLEOTIDE SEQUENCE [LARGE SCALE GENOMIC DNA]</scope>
    <source>
        <strain evidence="8 9">Gsoil 3017</strain>
    </source>
</reference>
<dbReference type="EMBL" id="CP042436">
    <property type="protein sequence ID" value="QEC65101.1"/>
    <property type="molecule type" value="Genomic_DNA"/>
</dbReference>
<dbReference type="Pfam" id="PF00908">
    <property type="entry name" value="dTDP_sugar_isom"/>
    <property type="match status" value="1"/>
</dbReference>
<dbReference type="AlphaFoldDB" id="A0A5B8V334"/>
<comment type="subunit">
    <text evidence="7">Homodimer.</text>
</comment>
<comment type="function">
    <text evidence="2 7">Catalyzes the epimerization of the C3' and C5'positions of dTDP-6-deoxy-D-xylo-4-hexulose, forming dTDP-6-deoxy-L-lyxo-4-hexulose.</text>
</comment>
<dbReference type="NCBIfam" id="TIGR01221">
    <property type="entry name" value="rmlC"/>
    <property type="match status" value="1"/>
</dbReference>
<dbReference type="GO" id="GO:0019305">
    <property type="term" value="P:dTDP-rhamnose biosynthetic process"/>
    <property type="evidence" value="ECO:0007669"/>
    <property type="project" value="UniProtKB-UniRule"/>
</dbReference>
<comment type="pathway">
    <text evidence="7">Carbohydrate biosynthesis; dTDP-L-rhamnose biosynthesis.</text>
</comment>
<comment type="catalytic activity">
    <reaction evidence="1 7">
        <text>dTDP-4-dehydro-6-deoxy-alpha-D-glucose = dTDP-4-dehydro-beta-L-rhamnose</text>
        <dbReference type="Rhea" id="RHEA:16969"/>
        <dbReference type="ChEBI" id="CHEBI:57649"/>
        <dbReference type="ChEBI" id="CHEBI:62830"/>
        <dbReference type="EC" id="5.1.3.13"/>
    </reaction>
</comment>
<accession>A0A5B8V334</accession>
<dbReference type="InterPro" id="IPR000888">
    <property type="entry name" value="RmlC-like"/>
</dbReference>
<organism evidence="8 9">
    <name type="scientific">Mucilaginibacter ginsenosidivorans</name>
    <dbReference type="NCBI Taxonomy" id="398053"/>
    <lineage>
        <taxon>Bacteria</taxon>
        <taxon>Pseudomonadati</taxon>
        <taxon>Bacteroidota</taxon>
        <taxon>Sphingobacteriia</taxon>
        <taxon>Sphingobacteriales</taxon>
        <taxon>Sphingobacteriaceae</taxon>
        <taxon>Mucilaginibacter</taxon>
    </lineage>
</organism>
<dbReference type="InterPro" id="IPR014710">
    <property type="entry name" value="RmlC-like_jellyroll"/>
</dbReference>
<comment type="similarity">
    <text evidence="7">Belongs to the dTDP-4-dehydrorhamnose 3,5-epimerase family.</text>
</comment>
<evidence type="ECO:0000256" key="7">
    <source>
        <dbReference type="RuleBase" id="RU364069"/>
    </source>
</evidence>
<dbReference type="GO" id="GO:0005829">
    <property type="term" value="C:cytosol"/>
    <property type="evidence" value="ECO:0007669"/>
    <property type="project" value="TreeGrafter"/>
</dbReference>
<evidence type="ECO:0000256" key="2">
    <source>
        <dbReference type="ARBA" id="ARBA00001997"/>
    </source>
</evidence>
<proteinExistence type="inferred from homology"/>
<evidence type="ECO:0000313" key="8">
    <source>
        <dbReference type="EMBL" id="QEC65101.1"/>
    </source>
</evidence>
<evidence type="ECO:0000256" key="6">
    <source>
        <dbReference type="PIRSR" id="PIRSR600888-3"/>
    </source>
</evidence>
<dbReference type="OrthoDB" id="9800680at2"/>
<dbReference type="RefSeq" id="WP_147033934.1">
    <property type="nucleotide sequence ID" value="NZ_CP042436.1"/>
</dbReference>
<feature type="active site" description="Proton donor" evidence="5">
    <location>
        <position position="132"/>
    </location>
</feature>
<evidence type="ECO:0000256" key="1">
    <source>
        <dbReference type="ARBA" id="ARBA00001298"/>
    </source>
</evidence>
<feature type="active site" description="Proton acceptor" evidence="5">
    <location>
        <position position="62"/>
    </location>
</feature>
<dbReference type="Proteomes" id="UP000321479">
    <property type="component" value="Chromosome"/>
</dbReference>
<evidence type="ECO:0000313" key="9">
    <source>
        <dbReference type="Proteomes" id="UP000321479"/>
    </source>
</evidence>
<dbReference type="CDD" id="cd00438">
    <property type="entry name" value="cupin_RmlC"/>
    <property type="match status" value="1"/>
</dbReference>
<dbReference type="KEGG" id="mgin:FRZ54_21835"/>
<feature type="site" description="Participates in a stacking interaction with the thymidine ring of dTDP-4-oxo-6-deoxyglucose" evidence="6">
    <location>
        <position position="138"/>
    </location>
</feature>
<evidence type="ECO:0000256" key="4">
    <source>
        <dbReference type="ARBA" id="ARBA00019595"/>
    </source>
</evidence>